<sequence>MATRGVALRVLFRVAFHLMGVWMEGIVGSLHLPDQIFMSSYLMPLIL</sequence>
<protein>
    <submittedName>
        <fullName evidence="1">Uncharacterized protein</fullName>
    </submittedName>
</protein>
<proteinExistence type="predicted"/>
<dbReference type="Proteomes" id="UP000054359">
    <property type="component" value="Unassembled WGS sequence"/>
</dbReference>
<evidence type="ECO:0000313" key="2">
    <source>
        <dbReference type="Proteomes" id="UP000054359"/>
    </source>
</evidence>
<dbReference type="AlphaFoldDB" id="A0A087T6R4"/>
<keyword evidence="2" id="KW-1185">Reference proteome</keyword>
<organism evidence="1 2">
    <name type="scientific">Stegodyphus mimosarum</name>
    <name type="common">African social velvet spider</name>
    <dbReference type="NCBI Taxonomy" id="407821"/>
    <lineage>
        <taxon>Eukaryota</taxon>
        <taxon>Metazoa</taxon>
        <taxon>Ecdysozoa</taxon>
        <taxon>Arthropoda</taxon>
        <taxon>Chelicerata</taxon>
        <taxon>Arachnida</taxon>
        <taxon>Araneae</taxon>
        <taxon>Araneomorphae</taxon>
        <taxon>Entelegynae</taxon>
        <taxon>Eresoidea</taxon>
        <taxon>Eresidae</taxon>
        <taxon>Stegodyphus</taxon>
    </lineage>
</organism>
<feature type="non-terminal residue" evidence="1">
    <location>
        <position position="47"/>
    </location>
</feature>
<gene>
    <name evidence="1" type="ORF">X975_05492</name>
</gene>
<accession>A0A087T6R4</accession>
<reference evidence="1 2" key="1">
    <citation type="submission" date="2013-11" db="EMBL/GenBank/DDBJ databases">
        <title>Genome sequencing of Stegodyphus mimosarum.</title>
        <authorList>
            <person name="Bechsgaard J."/>
        </authorList>
    </citation>
    <scope>NUCLEOTIDE SEQUENCE [LARGE SCALE GENOMIC DNA]</scope>
</reference>
<name>A0A087T6R4_STEMI</name>
<evidence type="ECO:0000313" key="1">
    <source>
        <dbReference type="EMBL" id="KFM60803.1"/>
    </source>
</evidence>
<dbReference type="EMBL" id="KK113691">
    <property type="protein sequence ID" value="KFM60803.1"/>
    <property type="molecule type" value="Genomic_DNA"/>
</dbReference>